<gene>
    <name evidence="3" type="primary">SPATA25</name>
</gene>
<proteinExistence type="predicted"/>
<name>A0A1U7SSL1_ALLSI</name>
<dbReference type="Proteomes" id="UP000189705">
    <property type="component" value="Unplaced"/>
</dbReference>
<feature type="compositionally biased region" description="Basic and acidic residues" evidence="1">
    <location>
        <begin position="93"/>
        <end position="110"/>
    </location>
</feature>
<protein>
    <submittedName>
        <fullName evidence="3">Spermatogenesis-associated protein 25</fullName>
    </submittedName>
</protein>
<dbReference type="InterPro" id="IPR029192">
    <property type="entry name" value="SPATA25"/>
</dbReference>
<dbReference type="PANTHER" id="PTHR36857">
    <property type="entry name" value="SPERMATOGENESIS-ASSOCIATED PROTEIN 25"/>
    <property type="match status" value="1"/>
</dbReference>
<dbReference type="InParanoid" id="A0A1U7SSL1"/>
<feature type="region of interest" description="Disordered" evidence="1">
    <location>
        <begin position="85"/>
        <end position="111"/>
    </location>
</feature>
<feature type="region of interest" description="Disordered" evidence="1">
    <location>
        <begin position="387"/>
        <end position="436"/>
    </location>
</feature>
<dbReference type="CTD" id="128497"/>
<dbReference type="STRING" id="38654.A0A1U7SSL1"/>
<feature type="compositionally biased region" description="Polar residues" evidence="1">
    <location>
        <begin position="14"/>
        <end position="26"/>
    </location>
</feature>
<evidence type="ECO:0000313" key="3">
    <source>
        <dbReference type="RefSeq" id="XP_006035859.1"/>
    </source>
</evidence>
<evidence type="ECO:0000256" key="1">
    <source>
        <dbReference type="SAM" id="MobiDB-lite"/>
    </source>
</evidence>
<feature type="compositionally biased region" description="Basic and acidic residues" evidence="1">
    <location>
        <begin position="399"/>
        <end position="409"/>
    </location>
</feature>
<evidence type="ECO:0000313" key="2">
    <source>
        <dbReference type="Proteomes" id="UP000189705"/>
    </source>
</evidence>
<keyword evidence="2" id="KW-1185">Reference proteome</keyword>
<sequence length="436" mass="46548">MAGISPPELPGQVFTKSELSLETTPKSPGKTRLSRDPSTFLAALREGPGVGDQCLPRPPNGMKIAAWLLFQLHVFFPGEDVYLQAGPDSRPAPPRETHAADTQQHSEGRGENVSMYAAQGAWAESDSTPPRTPGSGIVGAPVLGHTQQNGRLSEACLGLGRPGRGSAHASLPTGDASRQLPVVQGNLSVYQAREAPPAAGVLVPGLFRSNTETNAGPPQQEAALLYQKTPTQPLRGAHTTPCLLIHSRVGYGWEPYRGQYFGRLAQHEIPVWDYPFELVRDKQPCNPAGTFQTAPPQRYPPAQQRNRWCAAEQGSPAQGFPLAGLPPPGGAFLLPMKASNRAGEPAPTLPPDICILTLAMMIAGIPTVPVPGVREDDMIQAAESFMAENPEQGAAGEVALKRRGDLQLRKRDRLRKRPVDSGLRSPPPALAAQPGK</sequence>
<organism evidence="2 3">
    <name type="scientific">Alligator sinensis</name>
    <name type="common">Chinese alligator</name>
    <dbReference type="NCBI Taxonomy" id="38654"/>
    <lineage>
        <taxon>Eukaryota</taxon>
        <taxon>Metazoa</taxon>
        <taxon>Chordata</taxon>
        <taxon>Craniata</taxon>
        <taxon>Vertebrata</taxon>
        <taxon>Euteleostomi</taxon>
        <taxon>Archelosauria</taxon>
        <taxon>Archosauria</taxon>
        <taxon>Crocodylia</taxon>
        <taxon>Alligatoridae</taxon>
        <taxon>Alligatorinae</taxon>
        <taxon>Alligator</taxon>
    </lineage>
</organism>
<accession>A0A1U7SSL1</accession>
<dbReference type="Pfam" id="PF15218">
    <property type="entry name" value="SPATA25"/>
    <property type="match status" value="1"/>
</dbReference>
<dbReference type="GO" id="GO:0007283">
    <property type="term" value="P:spermatogenesis"/>
    <property type="evidence" value="ECO:0007669"/>
    <property type="project" value="TreeGrafter"/>
</dbReference>
<reference evidence="3" key="1">
    <citation type="submission" date="2025-08" db="UniProtKB">
        <authorList>
            <consortium name="RefSeq"/>
        </authorList>
    </citation>
    <scope>IDENTIFICATION</scope>
</reference>
<dbReference type="RefSeq" id="XP_006035859.1">
    <property type="nucleotide sequence ID" value="XM_006035797.3"/>
</dbReference>
<dbReference type="GeneID" id="102374441"/>
<feature type="region of interest" description="Disordered" evidence="1">
    <location>
        <begin position="1"/>
        <end position="37"/>
    </location>
</feature>
<dbReference type="OrthoDB" id="9038306at2759"/>
<dbReference type="AlphaFoldDB" id="A0A1U7SSL1"/>
<dbReference type="PANTHER" id="PTHR36857:SF1">
    <property type="entry name" value="SPERMATOGENESIS-ASSOCIATED PROTEIN 25"/>
    <property type="match status" value="1"/>
</dbReference>
<dbReference type="KEGG" id="asn:102374441"/>
<dbReference type="eggNOG" id="ENOG502SUEH">
    <property type="taxonomic scope" value="Eukaryota"/>
</dbReference>